<dbReference type="RefSeq" id="WP_251742234.1">
    <property type="nucleotide sequence ID" value="NZ_JBHUOJ010000041.1"/>
</dbReference>
<protein>
    <submittedName>
        <fullName evidence="3">PKD domain-containing protein</fullName>
    </submittedName>
</protein>
<keyword evidence="1" id="KW-0732">Signal</keyword>
<dbReference type="InterPro" id="IPR000601">
    <property type="entry name" value="PKD_dom"/>
</dbReference>
<accession>A0ABW5X8T9</accession>
<dbReference type="Gene3D" id="2.60.120.260">
    <property type="entry name" value="Galactose-binding domain-like"/>
    <property type="match status" value="1"/>
</dbReference>
<dbReference type="Pfam" id="PF18911">
    <property type="entry name" value="PKD_4"/>
    <property type="match status" value="2"/>
</dbReference>
<feature type="domain" description="PKD" evidence="2">
    <location>
        <begin position="145"/>
        <end position="194"/>
    </location>
</feature>
<evidence type="ECO:0000313" key="3">
    <source>
        <dbReference type="EMBL" id="MFD2835491.1"/>
    </source>
</evidence>
<dbReference type="PROSITE" id="PS51257">
    <property type="entry name" value="PROKAR_LIPOPROTEIN"/>
    <property type="match status" value="1"/>
</dbReference>
<dbReference type="CDD" id="cd00146">
    <property type="entry name" value="PKD"/>
    <property type="match status" value="2"/>
</dbReference>
<dbReference type="InterPro" id="IPR022409">
    <property type="entry name" value="PKD/Chitinase_dom"/>
</dbReference>
<reference evidence="4" key="1">
    <citation type="journal article" date="2019" name="Int. J. Syst. Evol. Microbiol.">
        <title>The Global Catalogue of Microorganisms (GCM) 10K type strain sequencing project: providing services to taxonomists for standard genome sequencing and annotation.</title>
        <authorList>
            <consortium name="The Broad Institute Genomics Platform"/>
            <consortium name="The Broad Institute Genome Sequencing Center for Infectious Disease"/>
            <person name="Wu L."/>
            <person name="Ma J."/>
        </authorList>
    </citation>
    <scope>NUCLEOTIDE SEQUENCE [LARGE SCALE GENOMIC DNA]</scope>
    <source>
        <strain evidence="4">KCTC 52925</strain>
    </source>
</reference>
<dbReference type="PANTHER" id="PTHR36842:SF1">
    <property type="entry name" value="PROTEIN TOLB"/>
    <property type="match status" value="1"/>
</dbReference>
<dbReference type="InterPro" id="IPR035986">
    <property type="entry name" value="PKD_dom_sf"/>
</dbReference>
<evidence type="ECO:0000256" key="1">
    <source>
        <dbReference type="SAM" id="SignalP"/>
    </source>
</evidence>
<gene>
    <name evidence="3" type="ORF">ACFSYS_19520</name>
</gene>
<feature type="domain" description="PKD" evidence="2">
    <location>
        <begin position="64"/>
        <end position="103"/>
    </location>
</feature>
<feature type="signal peptide" evidence="1">
    <location>
        <begin position="1"/>
        <end position="26"/>
    </location>
</feature>
<dbReference type="InterPro" id="IPR013783">
    <property type="entry name" value="Ig-like_fold"/>
</dbReference>
<feature type="chain" id="PRO_5045262079" evidence="1">
    <location>
        <begin position="27"/>
        <end position="496"/>
    </location>
</feature>
<organism evidence="3 4">
    <name type="scientific">Christiangramia antarctica</name>
    <dbReference type="NCBI Taxonomy" id="2058158"/>
    <lineage>
        <taxon>Bacteria</taxon>
        <taxon>Pseudomonadati</taxon>
        <taxon>Bacteroidota</taxon>
        <taxon>Flavobacteriia</taxon>
        <taxon>Flavobacteriales</taxon>
        <taxon>Flavobacteriaceae</taxon>
        <taxon>Christiangramia</taxon>
    </lineage>
</organism>
<sequence length="496" mass="53604">MKNYKNHFLNLLVVSILLSLLYSCNGDDELTSNVVNPKAEFIMTTSDTNPYLVAFTSNVTDRDSLRWDFGDGESAIIAHPTHTYAETGEYIVTLTAFGERGSTPAVVEKAVIITLNDPTAEFTSSASTDNPLILKFTANSTYGRSFAWDFGDGTASTEQNPTHEYAAAGSYMVTLTVTGFDGTTPASITKEVSAGTVLSKLQGTVIGHESSWNDNPNTYVTAALDGNFETFVDGPTAEGYVGYDLGAGNEAVVSLVKYAPRKDYDYRMVGGEIRGSNDPDYLNNYDVLYSITNAPATGELTEVPLTGTGSYRYIYYFSSDGYGNIAELEFYGGGGSEPFDSGVINMNDWTVQEATAGVSVDISGNSINFSGAGAWAGSHIFQEVTVEAGTYQLSGTITVNSVIDETWSELIFSTDQPQPGEDFAPGIPYQVSYSTWNESPTEAGTYDLKDANKGGEFPDDGLYSFDAPKTFYIVIKSGSNQPYDLTWNDLAFKKVD</sequence>
<dbReference type="Gene3D" id="2.60.40.10">
    <property type="entry name" value="Immunoglobulins"/>
    <property type="match status" value="2"/>
</dbReference>
<dbReference type="EMBL" id="JBHUOJ010000041">
    <property type="protein sequence ID" value="MFD2835491.1"/>
    <property type="molecule type" value="Genomic_DNA"/>
</dbReference>
<dbReference type="PANTHER" id="PTHR36842">
    <property type="entry name" value="PROTEIN TOLB HOMOLOG"/>
    <property type="match status" value="1"/>
</dbReference>
<comment type="caution">
    <text evidence="3">The sequence shown here is derived from an EMBL/GenBank/DDBJ whole genome shotgun (WGS) entry which is preliminary data.</text>
</comment>
<name>A0ABW5X8T9_9FLAO</name>
<dbReference type="Proteomes" id="UP001597438">
    <property type="component" value="Unassembled WGS sequence"/>
</dbReference>
<dbReference type="SUPFAM" id="SSF49785">
    <property type="entry name" value="Galactose-binding domain-like"/>
    <property type="match status" value="1"/>
</dbReference>
<dbReference type="InterPro" id="IPR008979">
    <property type="entry name" value="Galactose-bd-like_sf"/>
</dbReference>
<dbReference type="PROSITE" id="PS50093">
    <property type="entry name" value="PKD"/>
    <property type="match status" value="2"/>
</dbReference>
<evidence type="ECO:0000313" key="4">
    <source>
        <dbReference type="Proteomes" id="UP001597438"/>
    </source>
</evidence>
<proteinExistence type="predicted"/>
<evidence type="ECO:0000259" key="2">
    <source>
        <dbReference type="PROSITE" id="PS50093"/>
    </source>
</evidence>
<dbReference type="SUPFAM" id="SSF49299">
    <property type="entry name" value="PKD domain"/>
    <property type="match status" value="2"/>
</dbReference>
<dbReference type="SMART" id="SM00089">
    <property type="entry name" value="PKD"/>
    <property type="match status" value="2"/>
</dbReference>
<keyword evidence="4" id="KW-1185">Reference proteome</keyword>